<evidence type="ECO:0000256" key="1">
    <source>
        <dbReference type="SAM" id="Phobius"/>
    </source>
</evidence>
<dbReference type="AlphaFoldDB" id="A0A1H7IDH5"/>
<gene>
    <name evidence="2" type="ORF">SAMN05421740_102151</name>
</gene>
<proteinExistence type="predicted"/>
<reference evidence="3" key="1">
    <citation type="submission" date="2016-10" db="EMBL/GenBank/DDBJ databases">
        <authorList>
            <person name="Varghese N."/>
            <person name="Submissions S."/>
        </authorList>
    </citation>
    <scope>NUCLEOTIDE SEQUENCE [LARGE SCALE GENOMIC DNA]</scope>
    <source>
        <strain evidence="3">Jip14</strain>
    </source>
</reference>
<dbReference type="EMBL" id="FNZR01000002">
    <property type="protein sequence ID" value="SEK58655.1"/>
    <property type="molecule type" value="Genomic_DNA"/>
</dbReference>
<protein>
    <submittedName>
        <fullName evidence="2">Uncharacterized protein</fullName>
    </submittedName>
</protein>
<name>A0A1H7IDH5_9SPHI</name>
<feature type="transmembrane region" description="Helical" evidence="1">
    <location>
        <begin position="20"/>
        <end position="43"/>
    </location>
</feature>
<keyword evidence="1" id="KW-0472">Membrane</keyword>
<keyword evidence="1" id="KW-1133">Transmembrane helix</keyword>
<dbReference type="Proteomes" id="UP000198916">
    <property type="component" value="Unassembled WGS sequence"/>
</dbReference>
<keyword evidence="3" id="KW-1185">Reference proteome</keyword>
<organism evidence="2 3">
    <name type="scientific">Parapedobacter koreensis</name>
    <dbReference type="NCBI Taxonomy" id="332977"/>
    <lineage>
        <taxon>Bacteria</taxon>
        <taxon>Pseudomonadati</taxon>
        <taxon>Bacteroidota</taxon>
        <taxon>Sphingobacteriia</taxon>
        <taxon>Sphingobacteriales</taxon>
        <taxon>Sphingobacteriaceae</taxon>
        <taxon>Parapedobacter</taxon>
    </lineage>
</organism>
<accession>A0A1H7IDH5</accession>
<evidence type="ECO:0000313" key="3">
    <source>
        <dbReference type="Proteomes" id="UP000198916"/>
    </source>
</evidence>
<keyword evidence="1" id="KW-0812">Transmembrane</keyword>
<dbReference type="STRING" id="332977.SAMN05421740_102151"/>
<sequence>MTIIIKQVLYSLLPNGLEVWAEITIFAVITPNINILPLLYFSVSSAFS</sequence>
<evidence type="ECO:0000313" key="2">
    <source>
        <dbReference type="EMBL" id="SEK58655.1"/>
    </source>
</evidence>